<evidence type="ECO:0000313" key="1">
    <source>
        <dbReference type="EMBL" id="MFD1929403.1"/>
    </source>
</evidence>
<dbReference type="RefSeq" id="WP_381539504.1">
    <property type="nucleotide sequence ID" value="NZ_JBHUGI010000034.1"/>
</dbReference>
<name>A0ABW4SIR2_9BACL</name>
<dbReference type="SUPFAM" id="SSF52540">
    <property type="entry name" value="P-loop containing nucleoside triphosphate hydrolases"/>
    <property type="match status" value="1"/>
</dbReference>
<dbReference type="GO" id="GO:0016301">
    <property type="term" value="F:kinase activity"/>
    <property type="evidence" value="ECO:0007669"/>
    <property type="project" value="UniProtKB-KW"/>
</dbReference>
<proteinExistence type="predicted"/>
<dbReference type="InterPro" id="IPR027417">
    <property type="entry name" value="P-loop_NTPase"/>
</dbReference>
<organism evidence="1 2">
    <name type="scientific">Sporosarcina siberiensis</name>
    <dbReference type="NCBI Taxonomy" id="1365606"/>
    <lineage>
        <taxon>Bacteria</taxon>
        <taxon>Bacillati</taxon>
        <taxon>Bacillota</taxon>
        <taxon>Bacilli</taxon>
        <taxon>Bacillales</taxon>
        <taxon>Caryophanaceae</taxon>
        <taxon>Sporosarcina</taxon>
    </lineage>
</organism>
<dbReference type="GO" id="GO:0016779">
    <property type="term" value="F:nucleotidyltransferase activity"/>
    <property type="evidence" value="ECO:0007669"/>
    <property type="project" value="UniProtKB-KW"/>
</dbReference>
<dbReference type="EMBL" id="JBHUGI010000034">
    <property type="protein sequence ID" value="MFD1929403.1"/>
    <property type="molecule type" value="Genomic_DNA"/>
</dbReference>
<dbReference type="Proteomes" id="UP001597218">
    <property type="component" value="Unassembled WGS sequence"/>
</dbReference>
<evidence type="ECO:0000313" key="2">
    <source>
        <dbReference type="Proteomes" id="UP001597218"/>
    </source>
</evidence>
<dbReference type="Pfam" id="PF02283">
    <property type="entry name" value="CobU"/>
    <property type="match status" value="1"/>
</dbReference>
<keyword evidence="2" id="KW-1185">Reference proteome</keyword>
<accession>A0ABW4SIR2</accession>
<sequence length="129" mass="14777">MHIYIGGAHNGKRAYVRKVLKNQRVQWFEGELPDEVNSNQHFVVAGLENWLLHTDLPEQQAIDLIVSSVKGQNAVIILTDMNRGIVPMEAAQRNLRDVCGRLYQRLILEADEVTRIWYGLAQNLKKRGD</sequence>
<protein>
    <submittedName>
        <fullName evidence="1">Bifunctional adenosylcobinamide kinase/adenosylcobinamide-phosphate guanylyltransferase</fullName>
    </submittedName>
</protein>
<dbReference type="Gene3D" id="3.40.50.300">
    <property type="entry name" value="P-loop containing nucleotide triphosphate hydrolases"/>
    <property type="match status" value="1"/>
</dbReference>
<comment type="caution">
    <text evidence="1">The sequence shown here is derived from an EMBL/GenBank/DDBJ whole genome shotgun (WGS) entry which is preliminary data.</text>
</comment>
<keyword evidence="1" id="KW-0808">Transferase</keyword>
<reference evidence="2" key="1">
    <citation type="journal article" date="2019" name="Int. J. Syst. Evol. Microbiol.">
        <title>The Global Catalogue of Microorganisms (GCM) 10K type strain sequencing project: providing services to taxonomists for standard genome sequencing and annotation.</title>
        <authorList>
            <consortium name="The Broad Institute Genomics Platform"/>
            <consortium name="The Broad Institute Genome Sequencing Center for Infectious Disease"/>
            <person name="Wu L."/>
            <person name="Ma J."/>
        </authorList>
    </citation>
    <scope>NUCLEOTIDE SEQUENCE [LARGE SCALE GENOMIC DNA]</scope>
    <source>
        <strain evidence="2">CGMCC 4.7177</strain>
    </source>
</reference>
<gene>
    <name evidence="1" type="ORF">ACFSFY_15275</name>
</gene>
<dbReference type="InterPro" id="IPR003203">
    <property type="entry name" value="CobU/CobP"/>
</dbReference>
<keyword evidence="1" id="KW-0418">Kinase</keyword>
<keyword evidence="1" id="KW-0548">Nucleotidyltransferase</keyword>